<organism evidence="2 3">
    <name type="scientific">Sphaerochaeta globosa (strain ATCC BAA-1886 / DSM 22777 / Buddy)</name>
    <name type="common">Spirochaeta sp. (strain Buddy)</name>
    <dbReference type="NCBI Taxonomy" id="158189"/>
    <lineage>
        <taxon>Bacteria</taxon>
        <taxon>Pseudomonadati</taxon>
        <taxon>Spirochaetota</taxon>
        <taxon>Spirochaetia</taxon>
        <taxon>Spirochaetales</taxon>
        <taxon>Sphaerochaetaceae</taxon>
        <taxon>Sphaerochaeta</taxon>
    </lineage>
</organism>
<dbReference type="EMBL" id="CP002541">
    <property type="protein sequence ID" value="ADY14154.1"/>
    <property type="molecule type" value="Genomic_DNA"/>
</dbReference>
<dbReference type="SUPFAM" id="SSF46955">
    <property type="entry name" value="Putative DNA-binding domain"/>
    <property type="match status" value="1"/>
</dbReference>
<reference evidence="3" key="1">
    <citation type="submission" date="2011-02" db="EMBL/GenBank/DDBJ databases">
        <title>Complete sequence of Spirochaeta sp. Buddy.</title>
        <authorList>
            <person name="Lucas S."/>
            <person name="Copeland A."/>
            <person name="Lapidus A."/>
            <person name="Cheng J.-F."/>
            <person name="Goodwin L."/>
            <person name="Pitluck S."/>
            <person name="Zeytun A."/>
            <person name="Detter J.C."/>
            <person name="Han C."/>
            <person name="Tapia R."/>
            <person name="Land M."/>
            <person name="Hauser L."/>
            <person name="Kyrpides N."/>
            <person name="Ivanova N."/>
            <person name="Mikhailova N."/>
            <person name="Pagani I."/>
            <person name="Ritalahti K.M."/>
            <person name="Loeffler F.E."/>
            <person name="Woyke T."/>
        </authorList>
    </citation>
    <scope>NUCLEOTIDE SEQUENCE [LARGE SCALE GENOMIC DNA]</scope>
    <source>
        <strain evidence="3">ATCC BAA-1886 / DSM 22777 / Buddy</strain>
    </source>
</reference>
<protein>
    <submittedName>
        <fullName evidence="2">Regulatory protein MerR</fullName>
    </submittedName>
</protein>
<evidence type="ECO:0000313" key="3">
    <source>
        <dbReference type="Proteomes" id="UP000008466"/>
    </source>
</evidence>
<proteinExistence type="predicted"/>
<dbReference type="OrthoDB" id="1853825at2"/>
<dbReference type="HOGENOM" id="CLU_2865478_0_0_12"/>
<evidence type="ECO:0000259" key="1">
    <source>
        <dbReference type="Pfam" id="PF12728"/>
    </source>
</evidence>
<dbReference type="Pfam" id="PF12728">
    <property type="entry name" value="HTH_17"/>
    <property type="match status" value="1"/>
</dbReference>
<dbReference type="KEGG" id="sbu:SpiBuddy_2336"/>
<dbReference type="InterPro" id="IPR009061">
    <property type="entry name" value="DNA-bd_dom_put_sf"/>
</dbReference>
<evidence type="ECO:0000313" key="2">
    <source>
        <dbReference type="EMBL" id="ADY14154.1"/>
    </source>
</evidence>
<keyword evidence="3" id="KW-1185">Reference proteome</keyword>
<dbReference type="STRING" id="158189.SpiBuddy_2336"/>
<dbReference type="Proteomes" id="UP000008466">
    <property type="component" value="Chromosome"/>
</dbReference>
<feature type="domain" description="Helix-turn-helix" evidence="1">
    <location>
        <begin position="10"/>
        <end position="54"/>
    </location>
</feature>
<dbReference type="RefSeq" id="WP_013608003.1">
    <property type="nucleotide sequence ID" value="NC_015152.1"/>
</dbReference>
<dbReference type="AlphaFoldDB" id="F0RRD1"/>
<dbReference type="InterPro" id="IPR041657">
    <property type="entry name" value="HTH_17"/>
</dbReference>
<gene>
    <name evidence="2" type="ordered locus">SpiBuddy_2336</name>
</gene>
<accession>F0RRD1</accession>
<sequence length="64" mass="7320">MPENTRGKRFLTIKEFCEEARIGRTTLHRYMKQGIVPFRKLGNRVLISASILDQLENTKLGGSV</sequence>
<name>F0RRD1_SPHGB</name>